<accession>A0A4C1XNF4</accession>
<sequence>MKPNDIASPGSDSAVPASAQFVLIRPIIRKLSKKIPPAMRTVPQFLYSGPRTVRSAPVVITFGTSPRLIELVSRGATKRSLSSGHSSSLLKCFYEFLSRSVRCFNVSC</sequence>
<organism evidence="1 2">
    <name type="scientific">Eumeta variegata</name>
    <name type="common">Bagworm moth</name>
    <name type="synonym">Eumeta japonica</name>
    <dbReference type="NCBI Taxonomy" id="151549"/>
    <lineage>
        <taxon>Eukaryota</taxon>
        <taxon>Metazoa</taxon>
        <taxon>Ecdysozoa</taxon>
        <taxon>Arthropoda</taxon>
        <taxon>Hexapoda</taxon>
        <taxon>Insecta</taxon>
        <taxon>Pterygota</taxon>
        <taxon>Neoptera</taxon>
        <taxon>Endopterygota</taxon>
        <taxon>Lepidoptera</taxon>
        <taxon>Glossata</taxon>
        <taxon>Ditrysia</taxon>
        <taxon>Tineoidea</taxon>
        <taxon>Psychidae</taxon>
        <taxon>Oiketicinae</taxon>
        <taxon>Eumeta</taxon>
    </lineage>
</organism>
<protein>
    <submittedName>
        <fullName evidence="1">Uncharacterized protein</fullName>
    </submittedName>
</protein>
<comment type="caution">
    <text evidence="1">The sequence shown here is derived from an EMBL/GenBank/DDBJ whole genome shotgun (WGS) entry which is preliminary data.</text>
</comment>
<keyword evidence="2" id="KW-1185">Reference proteome</keyword>
<name>A0A4C1XNF4_EUMVA</name>
<evidence type="ECO:0000313" key="2">
    <source>
        <dbReference type="Proteomes" id="UP000299102"/>
    </source>
</evidence>
<reference evidence="1 2" key="1">
    <citation type="journal article" date="2019" name="Commun. Biol.">
        <title>The bagworm genome reveals a unique fibroin gene that provides high tensile strength.</title>
        <authorList>
            <person name="Kono N."/>
            <person name="Nakamura H."/>
            <person name="Ohtoshi R."/>
            <person name="Tomita M."/>
            <person name="Numata K."/>
            <person name="Arakawa K."/>
        </authorList>
    </citation>
    <scope>NUCLEOTIDE SEQUENCE [LARGE SCALE GENOMIC DNA]</scope>
</reference>
<evidence type="ECO:0000313" key="1">
    <source>
        <dbReference type="EMBL" id="GBP64660.1"/>
    </source>
</evidence>
<dbReference type="Proteomes" id="UP000299102">
    <property type="component" value="Unassembled WGS sequence"/>
</dbReference>
<dbReference type="AlphaFoldDB" id="A0A4C1XNF4"/>
<gene>
    <name evidence="1" type="ORF">EVAR_42611_1</name>
</gene>
<proteinExistence type="predicted"/>
<dbReference type="EMBL" id="BGZK01000904">
    <property type="protein sequence ID" value="GBP64660.1"/>
    <property type="molecule type" value="Genomic_DNA"/>
</dbReference>